<dbReference type="OrthoDB" id="2666865at2759"/>
<organism evidence="1 2">
    <name type="scientific">Suillus subaureus</name>
    <dbReference type="NCBI Taxonomy" id="48587"/>
    <lineage>
        <taxon>Eukaryota</taxon>
        <taxon>Fungi</taxon>
        <taxon>Dikarya</taxon>
        <taxon>Basidiomycota</taxon>
        <taxon>Agaricomycotina</taxon>
        <taxon>Agaricomycetes</taxon>
        <taxon>Agaricomycetidae</taxon>
        <taxon>Boletales</taxon>
        <taxon>Suillineae</taxon>
        <taxon>Suillaceae</taxon>
        <taxon>Suillus</taxon>
    </lineage>
</organism>
<evidence type="ECO:0000313" key="1">
    <source>
        <dbReference type="EMBL" id="KAG1817180.1"/>
    </source>
</evidence>
<proteinExistence type="predicted"/>
<dbReference type="EMBL" id="JABBWG010000014">
    <property type="protein sequence ID" value="KAG1817180.1"/>
    <property type="molecule type" value="Genomic_DNA"/>
</dbReference>
<evidence type="ECO:0000313" key="2">
    <source>
        <dbReference type="Proteomes" id="UP000807769"/>
    </source>
</evidence>
<accession>A0A9P7JE85</accession>
<name>A0A9P7JE85_9AGAM</name>
<comment type="caution">
    <text evidence="1">The sequence shown here is derived from an EMBL/GenBank/DDBJ whole genome shotgun (WGS) entry which is preliminary data.</text>
</comment>
<keyword evidence="2" id="KW-1185">Reference proteome</keyword>
<protein>
    <submittedName>
        <fullName evidence="1">Uncharacterized protein</fullName>
    </submittedName>
</protein>
<dbReference type="AlphaFoldDB" id="A0A9P7JE85"/>
<reference evidence="1" key="1">
    <citation type="journal article" date="2020" name="New Phytol.">
        <title>Comparative genomics reveals dynamic genome evolution in host specialist ectomycorrhizal fungi.</title>
        <authorList>
            <person name="Lofgren L.A."/>
            <person name="Nguyen N.H."/>
            <person name="Vilgalys R."/>
            <person name="Ruytinx J."/>
            <person name="Liao H.L."/>
            <person name="Branco S."/>
            <person name="Kuo A."/>
            <person name="LaButti K."/>
            <person name="Lipzen A."/>
            <person name="Andreopoulos W."/>
            <person name="Pangilinan J."/>
            <person name="Riley R."/>
            <person name="Hundley H."/>
            <person name="Na H."/>
            <person name="Barry K."/>
            <person name="Grigoriev I.V."/>
            <person name="Stajich J.E."/>
            <person name="Kennedy P.G."/>
        </authorList>
    </citation>
    <scope>NUCLEOTIDE SEQUENCE</scope>
    <source>
        <strain evidence="1">MN1</strain>
    </source>
</reference>
<dbReference type="Proteomes" id="UP000807769">
    <property type="component" value="Unassembled WGS sequence"/>
</dbReference>
<sequence>MATMVTMLQLLDCSIPIWPTQLGWYTEMAWSLSEVHGGWTKLVHPSGAIYNYNVGMKTFAKMNLRTCSEERLWRLESWVRVSRAKLNRKGYLLVVEPIVVQEKEVYPYYYVVPENYMITWVEPVNGYLLSRNLWHCTGIIKDSNWRLNFVRALRIQLNWYHIEALAIEQSTAASIFWTLDQMKEMTDELIITGMYLYLHHSIHINQIDD</sequence>
<gene>
    <name evidence="1" type="ORF">BJ212DRAFT_1299343</name>
</gene>
<dbReference type="GeneID" id="64626865"/>
<dbReference type="RefSeq" id="XP_041193599.1">
    <property type="nucleotide sequence ID" value="XM_041332848.1"/>
</dbReference>